<dbReference type="GO" id="GO:0005737">
    <property type="term" value="C:cytoplasm"/>
    <property type="evidence" value="ECO:0007669"/>
    <property type="project" value="InterPro"/>
</dbReference>
<dbReference type="Gene3D" id="3.40.1160.10">
    <property type="entry name" value="Acetylglutamate kinase-like"/>
    <property type="match status" value="1"/>
</dbReference>
<dbReference type="GO" id="GO:0004042">
    <property type="term" value="F:L-glutamate N-acetyltransferase activity"/>
    <property type="evidence" value="ECO:0007669"/>
    <property type="project" value="InterPro"/>
</dbReference>
<evidence type="ECO:0000256" key="5">
    <source>
        <dbReference type="ARBA" id="ARBA00022571"/>
    </source>
</evidence>
<comment type="catalytic activity">
    <reaction evidence="10">
        <text>L-glutamate + acetyl-CoA = N-acetyl-L-glutamate + CoA + H(+)</text>
        <dbReference type="Rhea" id="RHEA:24292"/>
        <dbReference type="ChEBI" id="CHEBI:15378"/>
        <dbReference type="ChEBI" id="CHEBI:29985"/>
        <dbReference type="ChEBI" id="CHEBI:44337"/>
        <dbReference type="ChEBI" id="CHEBI:57287"/>
        <dbReference type="ChEBI" id="CHEBI:57288"/>
        <dbReference type="EC" id="2.3.1.1"/>
    </reaction>
</comment>
<comment type="similarity">
    <text evidence="2">Belongs to the acetyltransferase family. ArgA subfamily.</text>
</comment>
<feature type="domain" description="N-acetyltransferase" evidence="11">
    <location>
        <begin position="297"/>
        <end position="435"/>
    </location>
</feature>
<name>A0A2A4MU22_9GAMM</name>
<dbReference type="UniPathway" id="UPA00068">
    <property type="reaction ID" value="UER00106"/>
</dbReference>
<evidence type="ECO:0000256" key="10">
    <source>
        <dbReference type="ARBA" id="ARBA00048372"/>
    </source>
</evidence>
<evidence type="ECO:0000256" key="6">
    <source>
        <dbReference type="ARBA" id="ARBA00022605"/>
    </source>
</evidence>
<dbReference type="InterPro" id="IPR036393">
    <property type="entry name" value="AceGlu_kinase-like_sf"/>
</dbReference>
<comment type="caution">
    <text evidence="12">The sequence shown here is derived from an EMBL/GenBank/DDBJ whole genome shotgun (WGS) entry which is preliminary data.</text>
</comment>
<evidence type="ECO:0000256" key="2">
    <source>
        <dbReference type="ARBA" id="ARBA00009145"/>
    </source>
</evidence>
<evidence type="ECO:0000256" key="7">
    <source>
        <dbReference type="ARBA" id="ARBA00022679"/>
    </source>
</evidence>
<dbReference type="InterPro" id="IPR000182">
    <property type="entry name" value="GNAT_dom"/>
</dbReference>
<feature type="non-terminal residue" evidence="12">
    <location>
        <position position="1"/>
    </location>
</feature>
<dbReference type="EMBL" id="NVQR01000013">
    <property type="protein sequence ID" value="PCH63551.1"/>
    <property type="molecule type" value="Genomic_DNA"/>
</dbReference>
<protein>
    <recommendedName>
        <fullName evidence="4">Amino-acid acetyltransferase</fullName>
        <ecNumber evidence="3">2.3.1.1</ecNumber>
    </recommendedName>
    <alternativeName>
        <fullName evidence="9">N-acetylglutamate synthase</fullName>
    </alternativeName>
</protein>
<dbReference type="Pfam" id="PF00696">
    <property type="entry name" value="AA_kinase"/>
    <property type="match status" value="1"/>
</dbReference>
<evidence type="ECO:0000313" key="13">
    <source>
        <dbReference type="Proteomes" id="UP000218172"/>
    </source>
</evidence>
<dbReference type="CDD" id="cd04237">
    <property type="entry name" value="AAK_NAGS-ABP"/>
    <property type="match status" value="1"/>
</dbReference>
<dbReference type="InterPro" id="IPR010167">
    <property type="entry name" value="NH2A_AcTrfase"/>
</dbReference>
<dbReference type="SUPFAM" id="SSF53633">
    <property type="entry name" value="Carbamate kinase-like"/>
    <property type="match status" value="1"/>
</dbReference>
<keyword evidence="7 12" id="KW-0808">Transferase</keyword>
<dbReference type="InterPro" id="IPR016181">
    <property type="entry name" value="Acyl_CoA_acyltransferase"/>
</dbReference>
<organism evidence="12 13">
    <name type="scientific">SAR86 cluster bacterium</name>
    <dbReference type="NCBI Taxonomy" id="2030880"/>
    <lineage>
        <taxon>Bacteria</taxon>
        <taxon>Pseudomonadati</taxon>
        <taxon>Pseudomonadota</taxon>
        <taxon>Gammaproteobacteria</taxon>
        <taxon>SAR86 cluster</taxon>
    </lineage>
</organism>
<sequence>TSNSESPQFVDWFRSSTSYINAHRNKVFVVLLTGETLAHDNFSNIVYDLGVLHSLGVKLVLVHGARPQINEALSQAELSSDFHHDLRITPPQQLHIIKQVIGGLSVDIEASFSMGLANSPMHGANINLCRGNFITAKPMGIHDGIDYQYTGVVRKIQTEAMHRQLAQNNTVLLSNLGYSLSGEVFNLSAEEVATEVAIALQADKLLLFTPSEGVMNADGSLVSSLSKADALNYIGRNKSSADSEIRCISHALSAALKAFENNVHRSHLISYRENGALLQELFTRQGKGSLISADNFEALRAANIDDVAEILELIKPLEVAGSLVARSRELLEIEIANFRVIELEGTIIACAALYPLDETMAEVACIAIHPDYRRSGYGEQLLAQIEAQATRSGLKKMLALTTVASHWFLERGFVESQLDDLPEDKKALYNFQRNSKVLIKTL</sequence>
<dbReference type="NCBIfam" id="TIGR01890">
    <property type="entry name" value="N-Ac-Glu-synth"/>
    <property type="match status" value="1"/>
</dbReference>
<dbReference type="Proteomes" id="UP000218172">
    <property type="component" value="Unassembled WGS sequence"/>
</dbReference>
<evidence type="ECO:0000256" key="9">
    <source>
        <dbReference type="ARBA" id="ARBA00033251"/>
    </source>
</evidence>
<comment type="pathway">
    <text evidence="1">Amino-acid biosynthesis; L-arginine biosynthesis; N(2)-acetyl-L-ornithine from L-glutamate: step 1/4.</text>
</comment>
<evidence type="ECO:0000313" key="12">
    <source>
        <dbReference type="EMBL" id="PCH63551.1"/>
    </source>
</evidence>
<proteinExistence type="inferred from homology"/>
<evidence type="ECO:0000256" key="3">
    <source>
        <dbReference type="ARBA" id="ARBA00012697"/>
    </source>
</evidence>
<keyword evidence="8" id="KW-0012">Acyltransferase</keyword>
<dbReference type="NCBIfam" id="NF003641">
    <property type="entry name" value="PRK05279.1"/>
    <property type="match status" value="1"/>
</dbReference>
<dbReference type="AlphaFoldDB" id="A0A2A4MU22"/>
<dbReference type="HAMAP" id="MF_01105">
    <property type="entry name" value="N_acetyl_glu_synth"/>
    <property type="match status" value="1"/>
</dbReference>
<dbReference type="PANTHER" id="PTHR30602">
    <property type="entry name" value="AMINO-ACID ACETYLTRANSFERASE"/>
    <property type="match status" value="1"/>
</dbReference>
<dbReference type="SUPFAM" id="SSF55729">
    <property type="entry name" value="Acyl-CoA N-acyltransferases (Nat)"/>
    <property type="match status" value="1"/>
</dbReference>
<reference evidence="13" key="1">
    <citation type="submission" date="2017-08" db="EMBL/GenBank/DDBJ databases">
        <title>A dynamic microbial community with high functional redundancy inhabits the cold, oxic subseafloor aquifer.</title>
        <authorList>
            <person name="Tully B.J."/>
            <person name="Wheat C.G."/>
            <person name="Glazer B.T."/>
            <person name="Huber J.A."/>
        </authorList>
    </citation>
    <scope>NUCLEOTIDE SEQUENCE [LARGE SCALE GENOMIC DNA]</scope>
</reference>
<keyword evidence="5" id="KW-0055">Arginine biosynthesis</keyword>
<gene>
    <name evidence="12" type="ORF">COC19_00940</name>
</gene>
<dbReference type="InterPro" id="IPR001048">
    <property type="entry name" value="Asp/Glu/Uridylate_kinase"/>
</dbReference>
<dbReference type="PROSITE" id="PS51186">
    <property type="entry name" value="GNAT"/>
    <property type="match status" value="1"/>
</dbReference>
<dbReference type="EC" id="2.3.1.1" evidence="3"/>
<evidence type="ECO:0000259" key="11">
    <source>
        <dbReference type="PROSITE" id="PS51186"/>
    </source>
</evidence>
<accession>A0A2A4MU22</accession>
<dbReference type="Gene3D" id="3.40.630.30">
    <property type="match status" value="1"/>
</dbReference>
<dbReference type="PANTHER" id="PTHR30602:SF12">
    <property type="entry name" value="AMINO-ACID ACETYLTRANSFERASE NAGS1, CHLOROPLASTIC-RELATED"/>
    <property type="match status" value="1"/>
</dbReference>
<dbReference type="Pfam" id="PF00583">
    <property type="entry name" value="Acetyltransf_1"/>
    <property type="match status" value="1"/>
</dbReference>
<evidence type="ECO:0000256" key="4">
    <source>
        <dbReference type="ARBA" id="ARBA00015231"/>
    </source>
</evidence>
<keyword evidence="6" id="KW-0028">Amino-acid biosynthesis</keyword>
<evidence type="ECO:0000256" key="8">
    <source>
        <dbReference type="ARBA" id="ARBA00023315"/>
    </source>
</evidence>
<dbReference type="PIRSF" id="PIRSF000423">
    <property type="entry name" value="ArgA"/>
    <property type="match status" value="1"/>
</dbReference>
<evidence type="ECO:0000256" key="1">
    <source>
        <dbReference type="ARBA" id="ARBA00004925"/>
    </source>
</evidence>
<dbReference type="GO" id="GO:0006526">
    <property type="term" value="P:L-arginine biosynthetic process"/>
    <property type="evidence" value="ECO:0007669"/>
    <property type="project" value="UniProtKB-UniPathway"/>
</dbReference>
<dbReference type="CDD" id="cd04301">
    <property type="entry name" value="NAT_SF"/>
    <property type="match status" value="1"/>
</dbReference>
<dbReference type="InterPro" id="IPR033719">
    <property type="entry name" value="NAGS_kin"/>
</dbReference>